<organism evidence="1 2">
    <name type="scientific">Azospirillum humicireducens</name>
    <dbReference type="NCBI Taxonomy" id="1226968"/>
    <lineage>
        <taxon>Bacteria</taxon>
        <taxon>Pseudomonadati</taxon>
        <taxon>Pseudomonadota</taxon>
        <taxon>Alphaproteobacteria</taxon>
        <taxon>Rhodospirillales</taxon>
        <taxon>Azospirillaceae</taxon>
        <taxon>Azospirillum</taxon>
    </lineage>
</organism>
<dbReference type="NCBIfam" id="TIGR04256">
    <property type="entry name" value="GxxExxY"/>
    <property type="match status" value="1"/>
</dbReference>
<dbReference type="STRING" id="1226968.A6A40_11820"/>
<accession>A0A160JHJ2</accession>
<proteinExistence type="predicted"/>
<dbReference type="KEGG" id="ahu:A6A40_11820"/>
<protein>
    <submittedName>
        <fullName evidence="1">GxxExxY protein</fullName>
    </submittedName>
</protein>
<sequence>MKVSLGADLDRLTERVIGAAFAVHAVLGHGFAEQVYKKALFRELSDAGLTVATEVPFKVLYKGDPVGSYFADLVVEKRLIVELKVCEALIQAHSRQVLNYLRASGLPVGLLFNFAGPSLTVKRVLAH</sequence>
<dbReference type="Pfam" id="PF13366">
    <property type="entry name" value="PDDEXK_3"/>
    <property type="match status" value="1"/>
</dbReference>
<reference evidence="1 2" key="1">
    <citation type="journal article" date="2013" name="Int. J. Syst. Evol. Microbiol.">
        <title>Azospirillum humicireducens sp. nov., a nitrogen-fixing bacterium isolated from a microbial fuel cell.</title>
        <authorList>
            <person name="Zhou S."/>
            <person name="Han L."/>
            <person name="Wang Y."/>
            <person name="Yang G."/>
            <person name="Zhuang L."/>
            <person name="Hu P."/>
        </authorList>
    </citation>
    <scope>NUCLEOTIDE SEQUENCE [LARGE SCALE GENOMIC DNA]</scope>
    <source>
        <strain evidence="1 2">SgZ-5</strain>
    </source>
</reference>
<gene>
    <name evidence="1" type="ORF">A6A40_11820</name>
</gene>
<dbReference type="Proteomes" id="UP000077405">
    <property type="component" value="Chromosome"/>
</dbReference>
<dbReference type="AlphaFoldDB" id="A0A160JHJ2"/>
<dbReference type="RefSeq" id="WP_063635581.1">
    <property type="nucleotide sequence ID" value="NZ_CP015285.1"/>
</dbReference>
<dbReference type="EMBL" id="CP015285">
    <property type="protein sequence ID" value="ANC92529.1"/>
    <property type="molecule type" value="Genomic_DNA"/>
</dbReference>
<name>A0A160JHJ2_9PROT</name>
<dbReference type="InterPro" id="IPR026350">
    <property type="entry name" value="GxxExxY"/>
</dbReference>
<keyword evidence="2" id="KW-1185">Reference proteome</keyword>
<evidence type="ECO:0000313" key="1">
    <source>
        <dbReference type="EMBL" id="ANC92529.1"/>
    </source>
</evidence>
<dbReference type="OrthoDB" id="7172915at2"/>
<evidence type="ECO:0000313" key="2">
    <source>
        <dbReference type="Proteomes" id="UP000077405"/>
    </source>
</evidence>